<feature type="transmembrane region" description="Helical" evidence="7">
    <location>
        <begin position="304"/>
        <end position="326"/>
    </location>
</feature>
<sequence length="406" mass="42555">MTKTERQMHTTRSSVAEIFMTFLGLGLTSFGGPVAHLGYFRHAFVTRRQWLDDASYAELVALCQFLPGPASSQVGLAIGLIRGGLAGAFAAWLAFTLPSALLLMVVAAGASSLEGPLVTALVHTLKLVAVVIVAQALLGMARNLCPDARRATLATVAVILTVLINGTFGHLAAIAAGAIGGLLWCRSTDAQQDSPDLDIRISRHTSRAALALFAILLAGLPLLHQAWSANWLGLADAAYRSGALVFGGGHVVLPLLETATVTPGWVSEQDFLAGYGAAQAVPGPLFTFAAWLGMVAEGGGVAMALLMLVAIFLPGALLVIGLLPWWQQLRHLSHLLAAMRGANAAVVGLLAVAFYDPVWRSAVGSAEDFALVAAGFVLLVVWRQPAWLIVLAGIAIGLIRGLIHQY</sequence>
<dbReference type="NCBIfam" id="TIGR00937">
    <property type="entry name" value="2A51"/>
    <property type="match status" value="1"/>
</dbReference>
<feature type="transmembrane region" description="Helical" evidence="7">
    <location>
        <begin position="386"/>
        <end position="403"/>
    </location>
</feature>
<evidence type="ECO:0000256" key="6">
    <source>
        <dbReference type="ARBA" id="ARBA00023136"/>
    </source>
</evidence>
<feature type="transmembrane region" description="Helical" evidence="7">
    <location>
        <begin position="88"/>
        <end position="108"/>
    </location>
</feature>
<dbReference type="PANTHER" id="PTHR33567:SF3">
    <property type="entry name" value="CHROMATE ION TRANSPORTER (EUROFUNG)"/>
    <property type="match status" value="1"/>
</dbReference>
<dbReference type="InterPro" id="IPR014047">
    <property type="entry name" value="Chr_Tranpt_l_chain"/>
</dbReference>
<dbReference type="AlphaFoldDB" id="A0A1M7FBB1"/>
<accession>A0A1M7FBB1</accession>
<comment type="similarity">
    <text evidence="2">Belongs to the chromate ion transporter (CHR) (TC 2.A.51) family.</text>
</comment>
<keyword evidence="5 7" id="KW-1133">Transmembrane helix</keyword>
<dbReference type="STRING" id="44933.SAMN05660971_02015"/>
<dbReference type="GO" id="GO:0005886">
    <property type="term" value="C:plasma membrane"/>
    <property type="evidence" value="ECO:0007669"/>
    <property type="project" value="UniProtKB-SubCell"/>
</dbReference>
<gene>
    <name evidence="8" type="ORF">SAMN05660971_02015</name>
</gene>
<feature type="transmembrane region" description="Helical" evidence="7">
    <location>
        <begin position="244"/>
        <end position="266"/>
    </location>
</feature>
<evidence type="ECO:0000313" key="8">
    <source>
        <dbReference type="EMBL" id="SHM01341.1"/>
    </source>
</evidence>
<dbReference type="InterPro" id="IPR003370">
    <property type="entry name" value="Chromate_transpt"/>
</dbReference>
<feature type="transmembrane region" description="Helical" evidence="7">
    <location>
        <begin position="272"/>
        <end position="292"/>
    </location>
</feature>
<comment type="subcellular location">
    <subcellularLocation>
        <location evidence="1">Cell membrane</location>
        <topology evidence="1">Multi-pass membrane protein</topology>
    </subcellularLocation>
</comment>
<dbReference type="Pfam" id="PF02417">
    <property type="entry name" value="Chromate_transp"/>
    <property type="match status" value="2"/>
</dbReference>
<protein>
    <submittedName>
        <fullName evidence="8">Chromate transporter</fullName>
    </submittedName>
</protein>
<keyword evidence="6 7" id="KW-0472">Membrane</keyword>
<dbReference type="GO" id="GO:0015109">
    <property type="term" value="F:chromate transmembrane transporter activity"/>
    <property type="evidence" value="ECO:0007669"/>
    <property type="project" value="InterPro"/>
</dbReference>
<feature type="transmembrane region" description="Helical" evidence="7">
    <location>
        <begin position="153"/>
        <end position="184"/>
    </location>
</feature>
<keyword evidence="4 7" id="KW-0812">Transmembrane</keyword>
<evidence type="ECO:0000256" key="2">
    <source>
        <dbReference type="ARBA" id="ARBA00005262"/>
    </source>
</evidence>
<reference evidence="8 9" key="1">
    <citation type="submission" date="2016-11" db="EMBL/GenBank/DDBJ databases">
        <authorList>
            <person name="Jaros S."/>
            <person name="Januszkiewicz K."/>
            <person name="Wedrychowicz H."/>
        </authorList>
    </citation>
    <scope>NUCLEOTIDE SEQUENCE [LARGE SCALE GENOMIC DNA]</scope>
    <source>
        <strain evidence="8 9">DSM 4740</strain>
    </source>
</reference>
<dbReference type="PIRSF" id="PIRSF004810">
    <property type="entry name" value="ChrA"/>
    <property type="match status" value="1"/>
</dbReference>
<name>A0A1M7FBB1_9GAMM</name>
<dbReference type="PANTHER" id="PTHR33567">
    <property type="entry name" value="CHROMATE ION TRANSPORTER (EUROFUNG)"/>
    <property type="match status" value="1"/>
</dbReference>
<evidence type="ECO:0000256" key="4">
    <source>
        <dbReference type="ARBA" id="ARBA00022692"/>
    </source>
</evidence>
<feature type="transmembrane region" description="Helical" evidence="7">
    <location>
        <begin position="20"/>
        <end position="39"/>
    </location>
</feature>
<evidence type="ECO:0000256" key="1">
    <source>
        <dbReference type="ARBA" id="ARBA00004651"/>
    </source>
</evidence>
<dbReference type="Proteomes" id="UP000184123">
    <property type="component" value="Unassembled WGS sequence"/>
</dbReference>
<dbReference type="EMBL" id="FRCA01000004">
    <property type="protein sequence ID" value="SHM01341.1"/>
    <property type="molecule type" value="Genomic_DNA"/>
</dbReference>
<keyword evidence="3" id="KW-1003">Cell membrane</keyword>
<evidence type="ECO:0000313" key="9">
    <source>
        <dbReference type="Proteomes" id="UP000184123"/>
    </source>
</evidence>
<feature type="transmembrane region" description="Helical" evidence="7">
    <location>
        <begin position="332"/>
        <end position="355"/>
    </location>
</feature>
<evidence type="ECO:0000256" key="7">
    <source>
        <dbReference type="SAM" id="Phobius"/>
    </source>
</evidence>
<feature type="transmembrane region" description="Helical" evidence="7">
    <location>
        <begin position="204"/>
        <end position="223"/>
    </location>
</feature>
<proteinExistence type="inferred from homology"/>
<feature type="transmembrane region" description="Helical" evidence="7">
    <location>
        <begin position="120"/>
        <end position="141"/>
    </location>
</feature>
<evidence type="ECO:0000256" key="3">
    <source>
        <dbReference type="ARBA" id="ARBA00022475"/>
    </source>
</evidence>
<evidence type="ECO:0000256" key="5">
    <source>
        <dbReference type="ARBA" id="ARBA00022989"/>
    </source>
</evidence>
<organism evidence="8 9">
    <name type="scientific">Halomonas cupida</name>
    <dbReference type="NCBI Taxonomy" id="44933"/>
    <lineage>
        <taxon>Bacteria</taxon>
        <taxon>Pseudomonadati</taxon>
        <taxon>Pseudomonadota</taxon>
        <taxon>Gammaproteobacteria</taxon>
        <taxon>Oceanospirillales</taxon>
        <taxon>Halomonadaceae</taxon>
        <taxon>Halomonas</taxon>
    </lineage>
</organism>